<dbReference type="SUPFAM" id="SSF53474">
    <property type="entry name" value="alpha/beta-Hydrolases"/>
    <property type="match status" value="1"/>
</dbReference>
<dbReference type="InterPro" id="IPR051543">
    <property type="entry name" value="Serine_Peptidase_S9A"/>
</dbReference>
<evidence type="ECO:0000256" key="1">
    <source>
        <dbReference type="ARBA" id="ARBA00005228"/>
    </source>
</evidence>
<evidence type="ECO:0000256" key="5">
    <source>
        <dbReference type="SAM" id="MobiDB-lite"/>
    </source>
</evidence>
<feature type="compositionally biased region" description="Low complexity" evidence="5">
    <location>
        <begin position="1"/>
        <end position="16"/>
    </location>
</feature>
<evidence type="ECO:0000313" key="8">
    <source>
        <dbReference type="EMBL" id="BCJ65241.1"/>
    </source>
</evidence>
<dbReference type="KEGG" id="pry:Prubr_22620"/>
<dbReference type="Gene3D" id="3.40.50.1820">
    <property type="entry name" value="alpha/beta hydrolase"/>
    <property type="match status" value="1"/>
</dbReference>
<dbReference type="Pfam" id="PF00326">
    <property type="entry name" value="Peptidase_S9"/>
    <property type="match status" value="1"/>
</dbReference>
<dbReference type="InterPro" id="IPR029058">
    <property type="entry name" value="AB_hydrolase_fold"/>
</dbReference>
<sequence length="705" mass="77855">MAVVTTETPATAAPVAKRVPAERTHHDDTVIDEYAWLARKDDPETIAYLKAENDFTEASTAHLADLRETLFAEIRQRTQETDLSVPTRKGGYWYYTRTVEGQQYGIQCRRAIRDGETEPPMPADGAPLDGEEILVDGNALAEGQNFFALGTFDISPDGNLLAYSTDFAGDERFTLRIKDLRTGEVLPDEVPDTFYGSAWSADGSTLFYLTVDEAWRPHRVWRHTVGSPAADDVVVYEEADERFWVGIELTRSEKFVVIDVHSKITSEVRVIPASNPTGEPAVIAPRRQGVEYSVEHHGHRFLILHNDGAEDFALAYTSADAPGDWVPMIEHSPGTRLESVDAFANHLVVSLRKDGLTGLRVLPIGSTDTFDIDFPEPLYSVGLSANPEYDTNSIRLSYTSLVTPDSIYDYDLVTRRLTLRRRKPVLPGPDGRPFDPADYEQHRDWALADDGTRIPISLVCRAGTPRDGSAPCVIYGYGSYEASMDPWFSVARLSLLDRGAIFAVAHIRGGGEMGRRWYEDGKMLAKKNTFTDFVAAARHLVKSSWTSTDRLVARGGSAGGLLMGAVANLAPDAFAGIVAQVPFVDALNTILDPSLPLTVTEWEEWGNPLHDPEVYAYMKTYTPYENVAAVDYPAILAVTSLNDTRVLYHEPAKWVARLRAVAPGGSYLLKTEMGAGHGGPSGRYDAWKEEAFINAWILDHLPPSA</sequence>
<dbReference type="SUPFAM" id="SSF50993">
    <property type="entry name" value="Peptidase/esterase 'gauge' domain"/>
    <property type="match status" value="1"/>
</dbReference>
<accession>A0A810MVQ6</accession>
<organism evidence="8 9">
    <name type="scientific">Polymorphospora rubra</name>
    <dbReference type="NCBI Taxonomy" id="338584"/>
    <lineage>
        <taxon>Bacteria</taxon>
        <taxon>Bacillati</taxon>
        <taxon>Actinomycetota</taxon>
        <taxon>Actinomycetes</taxon>
        <taxon>Micromonosporales</taxon>
        <taxon>Micromonosporaceae</taxon>
        <taxon>Polymorphospora</taxon>
    </lineage>
</organism>
<dbReference type="InterPro" id="IPR023302">
    <property type="entry name" value="Pept_S9A_N"/>
</dbReference>
<name>A0A810MVQ6_9ACTN</name>
<dbReference type="InterPro" id="IPR001375">
    <property type="entry name" value="Peptidase_S9_cat"/>
</dbReference>
<evidence type="ECO:0000256" key="3">
    <source>
        <dbReference type="ARBA" id="ARBA00022801"/>
    </source>
</evidence>
<dbReference type="Pfam" id="PF02897">
    <property type="entry name" value="Peptidase_S9_N"/>
    <property type="match status" value="1"/>
</dbReference>
<dbReference type="InterPro" id="IPR002471">
    <property type="entry name" value="Pept_S9_AS"/>
</dbReference>
<dbReference type="GO" id="GO:0006508">
    <property type="term" value="P:proteolysis"/>
    <property type="evidence" value="ECO:0007669"/>
    <property type="project" value="UniProtKB-KW"/>
</dbReference>
<dbReference type="Gene3D" id="2.130.10.120">
    <property type="entry name" value="Prolyl oligopeptidase, N-terminal domain"/>
    <property type="match status" value="1"/>
</dbReference>
<keyword evidence="2" id="KW-0645">Protease</keyword>
<evidence type="ECO:0000256" key="2">
    <source>
        <dbReference type="ARBA" id="ARBA00022670"/>
    </source>
</evidence>
<protein>
    <submittedName>
        <fullName evidence="8">Oligopeptidase B</fullName>
    </submittedName>
</protein>
<feature type="domain" description="Peptidase S9 prolyl oligopeptidase catalytic" evidence="6">
    <location>
        <begin position="487"/>
        <end position="701"/>
    </location>
</feature>
<feature type="domain" description="Peptidase S9A N-terminal" evidence="7">
    <location>
        <begin position="14"/>
        <end position="420"/>
    </location>
</feature>
<keyword evidence="4" id="KW-0720">Serine protease</keyword>
<reference evidence="8" key="1">
    <citation type="submission" date="2020-08" db="EMBL/GenBank/DDBJ databases">
        <title>Whole genome shotgun sequence of Polymorphospora rubra NBRC 101157.</title>
        <authorList>
            <person name="Komaki H."/>
            <person name="Tamura T."/>
        </authorList>
    </citation>
    <scope>NUCLEOTIDE SEQUENCE</scope>
    <source>
        <strain evidence="8">NBRC 101157</strain>
    </source>
</reference>
<keyword evidence="3" id="KW-0378">Hydrolase</keyword>
<proteinExistence type="inferred from homology"/>
<dbReference type="PRINTS" id="PR00862">
    <property type="entry name" value="PROLIGOPTASE"/>
</dbReference>
<dbReference type="InterPro" id="IPR002470">
    <property type="entry name" value="Peptidase_S9A"/>
</dbReference>
<dbReference type="AlphaFoldDB" id="A0A810MVQ6"/>
<keyword evidence="9" id="KW-1185">Reference proteome</keyword>
<evidence type="ECO:0000256" key="4">
    <source>
        <dbReference type="ARBA" id="ARBA00022825"/>
    </source>
</evidence>
<dbReference type="Proteomes" id="UP000680866">
    <property type="component" value="Chromosome"/>
</dbReference>
<dbReference type="GO" id="GO:0004252">
    <property type="term" value="F:serine-type endopeptidase activity"/>
    <property type="evidence" value="ECO:0007669"/>
    <property type="project" value="InterPro"/>
</dbReference>
<dbReference type="PANTHER" id="PTHR11757">
    <property type="entry name" value="PROTEASE FAMILY S9A OLIGOPEPTIDASE"/>
    <property type="match status" value="1"/>
</dbReference>
<comment type="similarity">
    <text evidence="1">Belongs to the peptidase S9A family.</text>
</comment>
<evidence type="ECO:0000259" key="7">
    <source>
        <dbReference type="Pfam" id="PF02897"/>
    </source>
</evidence>
<evidence type="ECO:0000259" key="6">
    <source>
        <dbReference type="Pfam" id="PF00326"/>
    </source>
</evidence>
<dbReference type="EMBL" id="AP023359">
    <property type="protein sequence ID" value="BCJ65241.1"/>
    <property type="molecule type" value="Genomic_DNA"/>
</dbReference>
<feature type="region of interest" description="Disordered" evidence="5">
    <location>
        <begin position="1"/>
        <end position="24"/>
    </location>
</feature>
<gene>
    <name evidence="8" type="primary">ptrB</name>
    <name evidence="8" type="ORF">Prubr_22620</name>
</gene>
<dbReference type="PANTHER" id="PTHR11757:SF19">
    <property type="entry name" value="PROLYL ENDOPEPTIDASE-LIKE"/>
    <property type="match status" value="1"/>
</dbReference>
<dbReference type="PROSITE" id="PS00708">
    <property type="entry name" value="PRO_ENDOPEP_SER"/>
    <property type="match status" value="1"/>
</dbReference>
<evidence type="ECO:0000313" key="9">
    <source>
        <dbReference type="Proteomes" id="UP000680866"/>
    </source>
</evidence>